<dbReference type="PANTHER" id="PTHR33393:SF11">
    <property type="entry name" value="POLYGLUTAMINE SYNTHESIS ACCESSORY PROTEIN RV0574C-RELATED"/>
    <property type="match status" value="1"/>
</dbReference>
<dbReference type="EMBL" id="DVHU01000031">
    <property type="protein sequence ID" value="HIR92516.1"/>
    <property type="molecule type" value="Genomic_DNA"/>
</dbReference>
<evidence type="ECO:0000256" key="1">
    <source>
        <dbReference type="ARBA" id="ARBA00005662"/>
    </source>
</evidence>
<organism evidence="3 4">
    <name type="scientific">Candidatus Egerieimonas intestinavium</name>
    <dbReference type="NCBI Taxonomy" id="2840777"/>
    <lineage>
        <taxon>Bacteria</taxon>
        <taxon>Bacillati</taxon>
        <taxon>Bacillota</taxon>
        <taxon>Clostridia</taxon>
        <taxon>Lachnospirales</taxon>
        <taxon>Lachnospiraceae</taxon>
        <taxon>Lachnospiraceae incertae sedis</taxon>
        <taxon>Candidatus Egerieimonas</taxon>
    </lineage>
</organism>
<protein>
    <submittedName>
        <fullName evidence="3">CapA family protein</fullName>
    </submittedName>
</protein>
<name>A0A9D1JFI6_9FIRM</name>
<reference evidence="3" key="2">
    <citation type="journal article" date="2021" name="PeerJ">
        <title>Extensive microbial diversity within the chicken gut microbiome revealed by metagenomics and culture.</title>
        <authorList>
            <person name="Gilroy R."/>
            <person name="Ravi A."/>
            <person name="Getino M."/>
            <person name="Pursley I."/>
            <person name="Horton D.L."/>
            <person name="Alikhan N.F."/>
            <person name="Baker D."/>
            <person name="Gharbi K."/>
            <person name="Hall N."/>
            <person name="Watson M."/>
            <person name="Adriaenssens E.M."/>
            <person name="Foster-Nyarko E."/>
            <person name="Jarju S."/>
            <person name="Secka A."/>
            <person name="Antonio M."/>
            <person name="Oren A."/>
            <person name="Chaudhuri R.R."/>
            <person name="La Ragione R."/>
            <person name="Hildebrand F."/>
            <person name="Pallen M.J."/>
        </authorList>
    </citation>
    <scope>NUCLEOTIDE SEQUENCE</scope>
    <source>
        <strain evidence="3">ChiSxjej1B13-7041</strain>
    </source>
</reference>
<dbReference type="PANTHER" id="PTHR33393">
    <property type="entry name" value="POLYGLUTAMINE SYNTHESIS ACCESSORY PROTEIN RV0574C-RELATED"/>
    <property type="match status" value="1"/>
</dbReference>
<dbReference type="SMART" id="SM00854">
    <property type="entry name" value="PGA_cap"/>
    <property type="match status" value="1"/>
</dbReference>
<reference evidence="3" key="1">
    <citation type="submission" date="2020-10" db="EMBL/GenBank/DDBJ databases">
        <authorList>
            <person name="Gilroy R."/>
        </authorList>
    </citation>
    <scope>NUCLEOTIDE SEQUENCE</scope>
    <source>
        <strain evidence="3">ChiSxjej1B13-7041</strain>
    </source>
</reference>
<evidence type="ECO:0000313" key="4">
    <source>
        <dbReference type="Proteomes" id="UP000886841"/>
    </source>
</evidence>
<dbReference type="InterPro" id="IPR019079">
    <property type="entry name" value="Capsule_synth_CapA"/>
</dbReference>
<dbReference type="InterPro" id="IPR052169">
    <property type="entry name" value="CW_Biosynth-Accessory"/>
</dbReference>
<dbReference type="InterPro" id="IPR029052">
    <property type="entry name" value="Metallo-depent_PP-like"/>
</dbReference>
<dbReference type="AlphaFoldDB" id="A0A9D1JFI6"/>
<dbReference type="SUPFAM" id="SSF56300">
    <property type="entry name" value="Metallo-dependent phosphatases"/>
    <property type="match status" value="1"/>
</dbReference>
<gene>
    <name evidence="3" type="ORF">IAB98_03715</name>
</gene>
<comment type="similarity">
    <text evidence="1">Belongs to the CapA family.</text>
</comment>
<dbReference type="Proteomes" id="UP000886841">
    <property type="component" value="Unassembled WGS sequence"/>
</dbReference>
<proteinExistence type="inferred from homology"/>
<dbReference type="Pfam" id="PF09587">
    <property type="entry name" value="PGA_cap"/>
    <property type="match status" value="1"/>
</dbReference>
<sequence length="431" mass="47912">MGEIRVIATGDAFVTRRIPEKGYPGLEELRDIIDHYQVKFSNLEMTFHNQEGTPAAVSGGTWAMAEPECLDDMKRYGFNLFTTANNHTGDYGEGGVMATIRHLKERGMVFSGTGANLAEASRPCYLETEVGRVALVSACSSFHIASMAGGQSPQLQGRPGLNPLRFQTTYHVTQEYFDMVKTLASLTDVNAYDDYGIKMGYGNPKPDNITNFGTYNFTLDQENRVETTPLEKDMVRLEQEIKEAARQADLVLVSIHAHETDHGDFSVPAEYLEKASRRCIDAGACAVIGHGPHELRGIEIYHGGLILYSLGNFIFQTETVSMQPYDAYYNKGMSQDTHVGEYMDKRSKNGTAGYGTLENIWRSVMAGFTVKDGKLTQVQLYPISLGQFEPRTRRGTPVPAQDDSVLKYLAELSQPYGTKIRIENKIGYVDL</sequence>
<evidence type="ECO:0000259" key="2">
    <source>
        <dbReference type="SMART" id="SM00854"/>
    </source>
</evidence>
<dbReference type="CDD" id="cd07381">
    <property type="entry name" value="MPP_CapA"/>
    <property type="match status" value="1"/>
</dbReference>
<comment type="caution">
    <text evidence="3">The sequence shown here is derived from an EMBL/GenBank/DDBJ whole genome shotgun (WGS) entry which is preliminary data.</text>
</comment>
<feature type="domain" description="Capsule synthesis protein CapA" evidence="2">
    <location>
        <begin position="5"/>
        <end position="317"/>
    </location>
</feature>
<evidence type="ECO:0000313" key="3">
    <source>
        <dbReference type="EMBL" id="HIR92516.1"/>
    </source>
</evidence>
<accession>A0A9D1JFI6</accession>